<reference evidence="4 5" key="1">
    <citation type="submission" date="2024-06" db="EMBL/GenBank/DDBJ databases">
        <title>The Natural Products Discovery Center: Release of the First 8490 Sequenced Strains for Exploring Actinobacteria Biosynthetic Diversity.</title>
        <authorList>
            <person name="Kalkreuter E."/>
            <person name="Kautsar S.A."/>
            <person name="Yang D."/>
            <person name="Bader C.D."/>
            <person name="Teijaro C.N."/>
            <person name="Fluegel L."/>
            <person name="Davis C.M."/>
            <person name="Simpson J.R."/>
            <person name="Lauterbach L."/>
            <person name="Steele A.D."/>
            <person name="Gui C."/>
            <person name="Meng S."/>
            <person name="Li G."/>
            <person name="Viehrig K."/>
            <person name="Ye F."/>
            <person name="Su P."/>
            <person name="Kiefer A.F."/>
            <person name="Nichols A."/>
            <person name="Cepeda A.J."/>
            <person name="Yan W."/>
            <person name="Fan B."/>
            <person name="Jiang Y."/>
            <person name="Adhikari A."/>
            <person name="Zheng C.-J."/>
            <person name="Schuster L."/>
            <person name="Cowan T.M."/>
            <person name="Smanski M.J."/>
            <person name="Chevrette M.G."/>
            <person name="De Carvalho L.P.S."/>
            <person name="Shen B."/>
        </authorList>
    </citation>
    <scope>NUCLEOTIDE SEQUENCE [LARGE SCALE GENOMIC DNA]</scope>
    <source>
        <strain evidence="4 5">NPDC005137</strain>
    </source>
</reference>
<feature type="domain" description="AB hydrolase-1" evidence="3">
    <location>
        <begin position="78"/>
        <end position="187"/>
    </location>
</feature>
<dbReference type="SUPFAM" id="SSF53474">
    <property type="entry name" value="alpha/beta-Hydrolases"/>
    <property type="match status" value="1"/>
</dbReference>
<dbReference type="InterPro" id="IPR050266">
    <property type="entry name" value="AB_hydrolase_sf"/>
</dbReference>
<dbReference type="PANTHER" id="PTHR43798:SF31">
    <property type="entry name" value="AB HYDROLASE SUPERFAMILY PROTEIN YCLE"/>
    <property type="match status" value="1"/>
</dbReference>
<dbReference type="Pfam" id="PF00561">
    <property type="entry name" value="Abhydrolase_1"/>
    <property type="match status" value="1"/>
</dbReference>
<proteinExistence type="predicted"/>
<organism evidence="4 5">
    <name type="scientific">Streptomyces sp. 900116325</name>
    <dbReference type="NCBI Taxonomy" id="3154295"/>
    <lineage>
        <taxon>Bacteria</taxon>
        <taxon>Bacillati</taxon>
        <taxon>Actinomycetota</taxon>
        <taxon>Actinomycetes</taxon>
        <taxon>Kitasatosporales</taxon>
        <taxon>Streptomycetaceae</taxon>
        <taxon>Streptomyces</taxon>
    </lineage>
</organism>
<protein>
    <submittedName>
        <fullName evidence="4">Alpha/beta hydrolase</fullName>
    </submittedName>
</protein>
<name>A0ABV2UDN4_9ACTN</name>
<keyword evidence="5" id="KW-1185">Reference proteome</keyword>
<dbReference type="PANTHER" id="PTHR43798">
    <property type="entry name" value="MONOACYLGLYCEROL LIPASE"/>
    <property type="match status" value="1"/>
</dbReference>
<evidence type="ECO:0000313" key="4">
    <source>
        <dbReference type="EMBL" id="MET8435574.1"/>
    </source>
</evidence>
<gene>
    <name evidence="4" type="ORF">ABZV61_22860</name>
</gene>
<dbReference type="InterPro" id="IPR000073">
    <property type="entry name" value="AB_hydrolase_1"/>
</dbReference>
<evidence type="ECO:0000256" key="1">
    <source>
        <dbReference type="ARBA" id="ARBA00022801"/>
    </source>
</evidence>
<dbReference type="Proteomes" id="UP001550044">
    <property type="component" value="Unassembled WGS sequence"/>
</dbReference>
<dbReference type="Gene3D" id="3.40.50.1820">
    <property type="entry name" value="alpha/beta hydrolase"/>
    <property type="match status" value="1"/>
</dbReference>
<evidence type="ECO:0000259" key="3">
    <source>
        <dbReference type="Pfam" id="PF00561"/>
    </source>
</evidence>
<dbReference type="InterPro" id="IPR029058">
    <property type="entry name" value="AB_hydrolase_fold"/>
</dbReference>
<comment type="caution">
    <text evidence="4">The sequence shown here is derived from an EMBL/GenBank/DDBJ whole genome shotgun (WGS) entry which is preliminary data.</text>
</comment>
<dbReference type="GO" id="GO:0016787">
    <property type="term" value="F:hydrolase activity"/>
    <property type="evidence" value="ECO:0007669"/>
    <property type="project" value="UniProtKB-KW"/>
</dbReference>
<keyword evidence="1 4" id="KW-0378">Hydrolase</keyword>
<dbReference type="EMBL" id="JBEXIP010000019">
    <property type="protein sequence ID" value="MET8435574.1"/>
    <property type="molecule type" value="Genomic_DNA"/>
</dbReference>
<evidence type="ECO:0000313" key="5">
    <source>
        <dbReference type="Proteomes" id="UP001550044"/>
    </source>
</evidence>
<evidence type="ECO:0000256" key="2">
    <source>
        <dbReference type="SAM" id="MobiDB-lite"/>
    </source>
</evidence>
<sequence length="314" mass="34202">MPTAIEIPSVVAEGAAVRPEGPAIHVQGQEKPYRTVSSDQVEHMTKNSTSSTSSKWTGMVPVDDSALAVTDTGGPGIPVLYLNGQFATQGYWRRVIAELGTGWRHITYDERARGKSKRSADYAFEAAVRDVDAVLAARSVDRALVVGWSYGAVVGAHWAGRNPERALGAVLVDGAFPYDWLDEAMEQRIRKLFRRMSWFLPLLRPTGLAPRMTTEQQANSNIELGRLSRERELGPVLDSITVPVRYVVASGTSFGSRGDEQERIRTSLDAVTAHNPNIRIGAKVASNHGALLKKDFPAIAEAVREVAALDRGGR</sequence>
<dbReference type="RefSeq" id="WP_356498512.1">
    <property type="nucleotide sequence ID" value="NZ_JBEXEF010000006.1"/>
</dbReference>
<accession>A0ABV2UDN4</accession>
<feature type="region of interest" description="Disordered" evidence="2">
    <location>
        <begin position="36"/>
        <end position="57"/>
    </location>
</feature>